<dbReference type="RefSeq" id="XP_056489354.1">
    <property type="nucleotide sequence ID" value="XM_056630052.1"/>
</dbReference>
<keyword evidence="2" id="KW-1185">Reference proteome</keyword>
<dbReference type="Gene3D" id="3.30.428.30">
    <property type="entry name" value="HIT family - CDH-like"/>
    <property type="match status" value="1"/>
</dbReference>
<dbReference type="EMBL" id="JAPZBU010000006">
    <property type="protein sequence ID" value="KAJ5397302.1"/>
    <property type="molecule type" value="Genomic_DNA"/>
</dbReference>
<dbReference type="OrthoDB" id="4932058at2759"/>
<name>A0A9W9W2C7_9EURO</name>
<comment type="caution">
    <text evidence="1">The sequence shown here is derived from an EMBL/GenBank/DDBJ whole genome shotgun (WGS) entry which is preliminary data.</text>
</comment>
<reference evidence="1" key="1">
    <citation type="submission" date="2022-12" db="EMBL/GenBank/DDBJ databases">
        <authorList>
            <person name="Petersen C."/>
        </authorList>
    </citation>
    <scope>NUCLEOTIDE SEQUENCE</scope>
    <source>
        <strain evidence="1">IBT 29677</strain>
    </source>
</reference>
<dbReference type="AlphaFoldDB" id="A0A9W9W2C7"/>
<evidence type="ECO:0000313" key="2">
    <source>
        <dbReference type="Proteomes" id="UP001147747"/>
    </source>
</evidence>
<organism evidence="1 2">
    <name type="scientific">Penicillium cosmopolitanum</name>
    <dbReference type="NCBI Taxonomy" id="1131564"/>
    <lineage>
        <taxon>Eukaryota</taxon>
        <taxon>Fungi</taxon>
        <taxon>Dikarya</taxon>
        <taxon>Ascomycota</taxon>
        <taxon>Pezizomycotina</taxon>
        <taxon>Eurotiomycetes</taxon>
        <taxon>Eurotiomycetidae</taxon>
        <taxon>Eurotiales</taxon>
        <taxon>Aspergillaceae</taxon>
        <taxon>Penicillium</taxon>
    </lineage>
</organism>
<protein>
    <submittedName>
        <fullName evidence="1">Uncharacterized protein</fullName>
    </submittedName>
</protein>
<proteinExistence type="predicted"/>
<gene>
    <name evidence="1" type="ORF">N7509_005415</name>
</gene>
<evidence type="ECO:0000313" key="1">
    <source>
        <dbReference type="EMBL" id="KAJ5397302.1"/>
    </source>
</evidence>
<sequence>MDCDSCGLWLSSLCTCLQNPGYCDWQHGKGVPGWVKLAGGYLAIPNQAIRNILALQNQPPSLATTGWDFGQQYSNPSADGLAINPVRSVTQDQVHMHICPFNTDMRNFLTTKSTASIANYKTLQPIQLSQQFMHGNPTTMWCLASQNKNTPISGGSVYDAINSVLQMKNVCNFNVAAAVVRDGNGYTWGCVTGDYGDTEHRFLDCP</sequence>
<dbReference type="InterPro" id="IPR036265">
    <property type="entry name" value="HIT-like_sf"/>
</dbReference>
<reference evidence="1" key="2">
    <citation type="journal article" date="2023" name="IMA Fungus">
        <title>Comparative genomic study of the Penicillium genus elucidates a diverse pangenome and 15 lateral gene transfer events.</title>
        <authorList>
            <person name="Petersen C."/>
            <person name="Sorensen T."/>
            <person name="Nielsen M.R."/>
            <person name="Sondergaard T.E."/>
            <person name="Sorensen J.L."/>
            <person name="Fitzpatrick D.A."/>
            <person name="Frisvad J.C."/>
            <person name="Nielsen K.L."/>
        </authorList>
    </citation>
    <scope>NUCLEOTIDE SEQUENCE</scope>
    <source>
        <strain evidence="1">IBT 29677</strain>
    </source>
</reference>
<dbReference type="GeneID" id="81369032"/>
<dbReference type="SUPFAM" id="SSF54197">
    <property type="entry name" value="HIT-like"/>
    <property type="match status" value="1"/>
</dbReference>
<accession>A0A9W9W2C7</accession>
<dbReference type="Proteomes" id="UP001147747">
    <property type="component" value="Unassembled WGS sequence"/>
</dbReference>